<feature type="transmembrane region" description="Helical" evidence="1">
    <location>
        <begin position="9"/>
        <end position="29"/>
    </location>
</feature>
<keyword evidence="1" id="KW-0812">Transmembrane</keyword>
<evidence type="ECO:0000256" key="1">
    <source>
        <dbReference type="SAM" id="Phobius"/>
    </source>
</evidence>
<sequence>MISTDTKVTILGISTIIYIAFSIFIPYSIGTVDPISLSGYLDVLNKTTYWAEFSDKETNMVRITCHEWNKLPSNDRYQITLRFTFFLDTISDCDPYNNQNYQSYVGIMFGVIIINLLFWIVLACVTLKLTSTFYLSSKILISVLNILLLASLYIDVFSLSSTKKLHAMSYGEVYDVKGYLNVSGYRMAINDQFQLSELACKLYMGSPLSHVDVYLSSCSLDNNFLYYAAVILKLIALGLFIPCLIYVGVIETTKPEEHTNLMILYIIKFIRTI</sequence>
<feature type="transmembrane region" description="Helical" evidence="1">
    <location>
        <begin position="224"/>
        <end position="249"/>
    </location>
</feature>
<protein>
    <submittedName>
        <fullName evidence="2">Uncharacterized protein</fullName>
    </submittedName>
</protein>
<keyword evidence="1" id="KW-1133">Transmembrane helix</keyword>
<dbReference type="AlphaFoldDB" id="A0A6C0C6R6"/>
<dbReference type="EMBL" id="MN739355">
    <property type="protein sequence ID" value="QHT00416.1"/>
    <property type="molecule type" value="Genomic_DNA"/>
</dbReference>
<evidence type="ECO:0000313" key="2">
    <source>
        <dbReference type="EMBL" id="QHT00416.1"/>
    </source>
</evidence>
<proteinExistence type="predicted"/>
<accession>A0A6C0C6R6</accession>
<feature type="transmembrane region" description="Helical" evidence="1">
    <location>
        <begin position="104"/>
        <end position="127"/>
    </location>
</feature>
<organism evidence="2">
    <name type="scientific">viral metagenome</name>
    <dbReference type="NCBI Taxonomy" id="1070528"/>
    <lineage>
        <taxon>unclassified sequences</taxon>
        <taxon>metagenomes</taxon>
        <taxon>organismal metagenomes</taxon>
    </lineage>
</organism>
<keyword evidence="1" id="KW-0472">Membrane</keyword>
<feature type="transmembrane region" description="Helical" evidence="1">
    <location>
        <begin position="139"/>
        <end position="159"/>
    </location>
</feature>
<name>A0A6C0C6R6_9ZZZZ</name>
<reference evidence="2" key="1">
    <citation type="journal article" date="2020" name="Nature">
        <title>Giant virus diversity and host interactions through global metagenomics.</title>
        <authorList>
            <person name="Schulz F."/>
            <person name="Roux S."/>
            <person name="Paez-Espino D."/>
            <person name="Jungbluth S."/>
            <person name="Walsh D.A."/>
            <person name="Denef V.J."/>
            <person name="McMahon K.D."/>
            <person name="Konstantinidis K.T."/>
            <person name="Eloe-Fadrosh E.A."/>
            <person name="Kyrpides N.C."/>
            <person name="Woyke T."/>
        </authorList>
    </citation>
    <scope>NUCLEOTIDE SEQUENCE</scope>
    <source>
        <strain evidence="2">GVMAG-M-3300020192-26</strain>
    </source>
</reference>